<organism evidence="1">
    <name type="scientific">marine sediment metagenome</name>
    <dbReference type="NCBI Taxonomy" id="412755"/>
    <lineage>
        <taxon>unclassified sequences</taxon>
        <taxon>metagenomes</taxon>
        <taxon>ecological metagenomes</taxon>
    </lineage>
</organism>
<protein>
    <submittedName>
        <fullName evidence="1">Uncharacterized protein</fullName>
    </submittedName>
</protein>
<gene>
    <name evidence="1" type="ORF">S12H4_43769</name>
</gene>
<dbReference type="EMBL" id="BARW01026898">
    <property type="protein sequence ID" value="GAJ10501.1"/>
    <property type="molecule type" value="Genomic_DNA"/>
</dbReference>
<accession>X1VAY6</accession>
<evidence type="ECO:0000313" key="1">
    <source>
        <dbReference type="EMBL" id="GAJ10501.1"/>
    </source>
</evidence>
<comment type="caution">
    <text evidence="1">The sequence shown here is derived from an EMBL/GenBank/DDBJ whole genome shotgun (WGS) entry which is preliminary data.</text>
</comment>
<sequence>MAYTYGWSYQDIITIPLDRLRLIMPNAIEKYEG</sequence>
<name>X1VAY6_9ZZZZ</name>
<dbReference type="AlphaFoldDB" id="X1VAY6"/>
<feature type="non-terminal residue" evidence="1">
    <location>
        <position position="33"/>
    </location>
</feature>
<reference evidence="1" key="1">
    <citation type="journal article" date="2014" name="Front. Microbiol.">
        <title>High frequency of phylogenetically diverse reductive dehalogenase-homologous genes in deep subseafloor sedimentary metagenomes.</title>
        <authorList>
            <person name="Kawai M."/>
            <person name="Futagami T."/>
            <person name="Toyoda A."/>
            <person name="Takaki Y."/>
            <person name="Nishi S."/>
            <person name="Hori S."/>
            <person name="Arai W."/>
            <person name="Tsubouchi T."/>
            <person name="Morono Y."/>
            <person name="Uchiyama I."/>
            <person name="Ito T."/>
            <person name="Fujiyama A."/>
            <person name="Inagaki F."/>
            <person name="Takami H."/>
        </authorList>
    </citation>
    <scope>NUCLEOTIDE SEQUENCE</scope>
    <source>
        <strain evidence="1">Expedition CK06-06</strain>
    </source>
</reference>
<proteinExistence type="predicted"/>